<dbReference type="RefSeq" id="WP_277271638.1">
    <property type="nucleotide sequence ID" value="NZ_DYXE01000027.1"/>
</dbReference>
<evidence type="ECO:0000313" key="2">
    <source>
        <dbReference type="Proteomes" id="UP000813420"/>
    </source>
</evidence>
<accession>A0A9D3AIQ5</accession>
<gene>
    <name evidence="1" type="ORF">K8V39_02560</name>
</gene>
<evidence type="ECO:0000313" key="1">
    <source>
        <dbReference type="EMBL" id="HJH49128.1"/>
    </source>
</evidence>
<organism evidence="1 2">
    <name type="scientific">Merdimonas faecis</name>
    <dbReference type="NCBI Taxonomy" id="1653435"/>
    <lineage>
        <taxon>Bacteria</taxon>
        <taxon>Bacillati</taxon>
        <taxon>Bacillota</taxon>
        <taxon>Clostridia</taxon>
        <taxon>Lachnospirales</taxon>
        <taxon>Lachnospiraceae</taxon>
        <taxon>Merdimonas</taxon>
    </lineage>
</organism>
<reference evidence="1" key="2">
    <citation type="submission" date="2021-09" db="EMBL/GenBank/DDBJ databases">
        <authorList>
            <person name="Gilroy R."/>
        </authorList>
    </citation>
    <scope>NUCLEOTIDE SEQUENCE</scope>
    <source>
        <strain evidence="1">USAMLcec4-12693</strain>
    </source>
</reference>
<protein>
    <submittedName>
        <fullName evidence="1">Uncharacterized protein</fullName>
    </submittedName>
</protein>
<dbReference type="Proteomes" id="UP000813420">
    <property type="component" value="Unassembled WGS sequence"/>
</dbReference>
<reference evidence="1" key="1">
    <citation type="journal article" date="2021" name="PeerJ">
        <title>Extensive microbial diversity within the chicken gut microbiome revealed by metagenomics and culture.</title>
        <authorList>
            <person name="Gilroy R."/>
            <person name="Ravi A."/>
            <person name="Getino M."/>
            <person name="Pursley I."/>
            <person name="Horton D.L."/>
            <person name="Alikhan N.F."/>
            <person name="Baker D."/>
            <person name="Gharbi K."/>
            <person name="Hall N."/>
            <person name="Watson M."/>
            <person name="Adriaenssens E.M."/>
            <person name="Foster-Nyarko E."/>
            <person name="Jarju S."/>
            <person name="Secka A."/>
            <person name="Antonio M."/>
            <person name="Oren A."/>
            <person name="Chaudhuri R.R."/>
            <person name="La Ragione R."/>
            <person name="Hildebrand F."/>
            <person name="Pallen M.J."/>
        </authorList>
    </citation>
    <scope>NUCLEOTIDE SEQUENCE</scope>
    <source>
        <strain evidence="1">USAMLcec4-12693</strain>
    </source>
</reference>
<proteinExistence type="predicted"/>
<dbReference type="EMBL" id="DYXE01000027">
    <property type="protein sequence ID" value="HJH49128.1"/>
    <property type="molecule type" value="Genomic_DNA"/>
</dbReference>
<comment type="caution">
    <text evidence="1">The sequence shown here is derived from an EMBL/GenBank/DDBJ whole genome shotgun (WGS) entry which is preliminary data.</text>
</comment>
<sequence length="344" mass="37702">MMLKKLLGTILCILVMVLGIICYMEFKSPASGERIDDYLLSAGNGTYCGGTKTGSVELNIEIKGSGFQKMFPTSDDITKNGNHLIVDDRYLLRVFRGKHQLASAAYEQDSMHDRQSLKVYFTTADDPAPSDPIEIVISKDSEKNVKARIECALENDSKFAEFGTTTGSAVARVSSSGVYLDLQNSYFGTSDFQSVGSLKLGTKEEAVVMPLNNNVDPTKAKEYGMILPAVISQSSENTGTYAYAADLPDWQDISYLVLKSAQAGTTWMVRKDLLSVLTYVSGYVVYQEDGVLSIVHDNALYKAPIPESQKDTDFELGTSVDIFYGEKIKQDYGYDLVDVTAIAG</sequence>
<name>A0A9D3AIQ5_9FIRM</name>
<dbReference type="AlphaFoldDB" id="A0A9D3AIQ5"/>